<name>A0A2U2CCB1_9RHOB</name>
<dbReference type="RefSeq" id="WP_109532631.1">
    <property type="nucleotide sequence ID" value="NZ_QEYD01000004.1"/>
</dbReference>
<evidence type="ECO:0008006" key="4">
    <source>
        <dbReference type="Google" id="ProtNLM"/>
    </source>
</evidence>
<dbReference type="GeneID" id="94364659"/>
<sequence length="287" mass="28842">MKNLLLATTALIASATIANAQALTISGEGRMGVIAVHGPFFGVWSWAQDNQLSLDFNVAIEADHGLSFGALTTAEIANGSVGIFSGSAVWVEANGLTLTFGNTPGAVYTAGFALDTCLVGYEGGTICGDDAGADLAFVDSDTAGVGPANVTAAYAFGATTVAVSHERATGETEVAAMTSFDAFTVAAGYTTFASGIWTVSGHYDGGSWGVGALVVSDGTINNYAVSGNIALYGGMLYGYVGREFGGQTYGLSYGYDLGGGATLTAGVEHWDIGAGATSASVGVAFTF</sequence>
<evidence type="ECO:0000256" key="1">
    <source>
        <dbReference type="SAM" id="SignalP"/>
    </source>
</evidence>
<feature type="chain" id="PRO_5015730749" description="Porin" evidence="1">
    <location>
        <begin position="21"/>
        <end position="287"/>
    </location>
</feature>
<reference evidence="2 3" key="1">
    <citation type="submission" date="2018-05" db="EMBL/GenBank/DDBJ databases">
        <title>Pararhodobacter marina sp. nov., isolated from deep-sea water of the Indian Ocean.</title>
        <authorList>
            <person name="Lai Q.Sr."/>
            <person name="Liu X."/>
            <person name="Shao Z."/>
        </authorList>
    </citation>
    <scope>NUCLEOTIDE SEQUENCE [LARGE SCALE GENOMIC DNA]</scope>
    <source>
        <strain evidence="2 3">CIC4N-9</strain>
    </source>
</reference>
<accession>A0A2U2CCB1</accession>
<keyword evidence="3" id="KW-1185">Reference proteome</keyword>
<organism evidence="2 3">
    <name type="scientific">Pararhodobacter marinus</name>
    <dbReference type="NCBI Taxonomy" id="2184063"/>
    <lineage>
        <taxon>Bacteria</taxon>
        <taxon>Pseudomonadati</taxon>
        <taxon>Pseudomonadota</taxon>
        <taxon>Alphaproteobacteria</taxon>
        <taxon>Rhodobacterales</taxon>
        <taxon>Paracoccaceae</taxon>
        <taxon>Pararhodobacter</taxon>
    </lineage>
</organism>
<proteinExistence type="predicted"/>
<gene>
    <name evidence="2" type="ORF">C4N9_07145</name>
</gene>
<keyword evidence="1" id="KW-0732">Signal</keyword>
<dbReference type="EMBL" id="QEYD01000004">
    <property type="protein sequence ID" value="PWE29517.1"/>
    <property type="molecule type" value="Genomic_DNA"/>
</dbReference>
<evidence type="ECO:0000313" key="2">
    <source>
        <dbReference type="EMBL" id="PWE29517.1"/>
    </source>
</evidence>
<dbReference type="Gene3D" id="2.40.160.10">
    <property type="entry name" value="Porin"/>
    <property type="match status" value="1"/>
</dbReference>
<comment type="caution">
    <text evidence="2">The sequence shown here is derived from an EMBL/GenBank/DDBJ whole genome shotgun (WGS) entry which is preliminary data.</text>
</comment>
<dbReference type="InterPro" id="IPR023614">
    <property type="entry name" value="Porin_dom_sf"/>
</dbReference>
<dbReference type="Proteomes" id="UP000244940">
    <property type="component" value="Unassembled WGS sequence"/>
</dbReference>
<dbReference type="OrthoDB" id="7326315at2"/>
<evidence type="ECO:0000313" key="3">
    <source>
        <dbReference type="Proteomes" id="UP000244940"/>
    </source>
</evidence>
<feature type="signal peptide" evidence="1">
    <location>
        <begin position="1"/>
        <end position="20"/>
    </location>
</feature>
<protein>
    <recommendedName>
        <fullName evidence="4">Porin</fullName>
    </recommendedName>
</protein>
<dbReference type="AlphaFoldDB" id="A0A2U2CCB1"/>
<dbReference type="SUPFAM" id="SSF56935">
    <property type="entry name" value="Porins"/>
    <property type="match status" value="1"/>
</dbReference>